<dbReference type="Proteomes" id="UP000199169">
    <property type="component" value="Unassembled WGS sequence"/>
</dbReference>
<accession>A0A1A8XYN3</accession>
<dbReference type="EMBL" id="FLQX01000157">
    <property type="protein sequence ID" value="SBT09806.1"/>
    <property type="molecule type" value="Genomic_DNA"/>
</dbReference>
<proteinExistence type="predicted"/>
<dbReference type="RefSeq" id="WP_186409028.1">
    <property type="nucleotide sequence ID" value="NZ_FLQX01000157.1"/>
</dbReference>
<feature type="compositionally biased region" description="Pro residues" evidence="1">
    <location>
        <begin position="44"/>
        <end position="64"/>
    </location>
</feature>
<keyword evidence="3" id="KW-1185">Reference proteome</keyword>
<evidence type="ECO:0000313" key="3">
    <source>
        <dbReference type="Proteomes" id="UP000199169"/>
    </source>
</evidence>
<name>A0A1A8XYN3_9PROT</name>
<protein>
    <submittedName>
        <fullName evidence="2">Uncharacterized protein</fullName>
    </submittedName>
</protein>
<organism evidence="2 3">
    <name type="scientific">Candidatus Accumulibacter aalborgensis</name>
    <dbReference type="NCBI Taxonomy" id="1860102"/>
    <lineage>
        <taxon>Bacteria</taxon>
        <taxon>Pseudomonadati</taxon>
        <taxon>Pseudomonadota</taxon>
        <taxon>Betaproteobacteria</taxon>
        <taxon>Candidatus Accumulibacter</taxon>
    </lineage>
</organism>
<evidence type="ECO:0000313" key="2">
    <source>
        <dbReference type="EMBL" id="SBT09806.1"/>
    </source>
</evidence>
<gene>
    <name evidence="2" type="ORF">ACCAA_770029</name>
</gene>
<sequence>MRIPAEAIPPVANLSSELLDSDRKTAPVGAAARLADGLSGTPQGRPPPFGENELRPPPAAPATAPPEQENASPGTPTAGERRRAERRSAKQPVLLDTRLKTGRRQGPGEVGINIKV</sequence>
<feature type="compositionally biased region" description="Basic and acidic residues" evidence="1">
    <location>
        <begin position="79"/>
        <end position="88"/>
    </location>
</feature>
<reference evidence="3" key="1">
    <citation type="submission" date="2016-06" db="EMBL/GenBank/DDBJ databases">
        <authorList>
            <person name="McIlroy S.J."/>
            <person name="Karst S.M."/>
            <person name="Albertsen M."/>
        </authorList>
    </citation>
    <scope>NUCLEOTIDE SEQUENCE [LARGE SCALE GENOMIC DNA]</scope>
</reference>
<dbReference type="STRING" id="1860102.ACCAA_770029"/>
<evidence type="ECO:0000256" key="1">
    <source>
        <dbReference type="SAM" id="MobiDB-lite"/>
    </source>
</evidence>
<dbReference type="AlphaFoldDB" id="A0A1A8XYN3"/>
<feature type="region of interest" description="Disordered" evidence="1">
    <location>
        <begin position="25"/>
        <end position="116"/>
    </location>
</feature>